<reference evidence="5" key="1">
    <citation type="submission" date="2022-01" db="EMBL/GenBank/DDBJ databases">
        <authorList>
            <person name="King R."/>
        </authorList>
    </citation>
    <scope>NUCLEOTIDE SEQUENCE</scope>
</reference>
<evidence type="ECO:0000259" key="2">
    <source>
        <dbReference type="PROSITE" id="PS50835"/>
    </source>
</evidence>
<evidence type="ECO:0000259" key="3">
    <source>
        <dbReference type="PROSITE" id="PS50853"/>
    </source>
</evidence>
<organism evidence="5 6">
    <name type="scientific">Nezara viridula</name>
    <name type="common">Southern green stink bug</name>
    <name type="synonym">Cimex viridulus</name>
    <dbReference type="NCBI Taxonomy" id="85310"/>
    <lineage>
        <taxon>Eukaryota</taxon>
        <taxon>Metazoa</taxon>
        <taxon>Ecdysozoa</taxon>
        <taxon>Arthropoda</taxon>
        <taxon>Hexapoda</taxon>
        <taxon>Insecta</taxon>
        <taxon>Pterygota</taxon>
        <taxon>Neoptera</taxon>
        <taxon>Paraneoptera</taxon>
        <taxon>Hemiptera</taxon>
        <taxon>Heteroptera</taxon>
        <taxon>Panheteroptera</taxon>
        <taxon>Pentatomomorpha</taxon>
        <taxon>Pentatomoidea</taxon>
        <taxon>Pentatomidae</taxon>
        <taxon>Pentatominae</taxon>
        <taxon>Nezara</taxon>
    </lineage>
</organism>
<dbReference type="Pfam" id="PF00095">
    <property type="entry name" value="WAP"/>
    <property type="match status" value="1"/>
</dbReference>
<feature type="domain" description="Ig-like" evidence="2">
    <location>
        <begin position="351"/>
        <end position="491"/>
    </location>
</feature>
<dbReference type="GO" id="GO:0030154">
    <property type="term" value="P:cell differentiation"/>
    <property type="evidence" value="ECO:0007669"/>
    <property type="project" value="UniProtKB-ARBA"/>
</dbReference>
<dbReference type="OrthoDB" id="6127080at2759"/>
<dbReference type="InterPro" id="IPR003598">
    <property type="entry name" value="Ig_sub2"/>
</dbReference>
<dbReference type="GO" id="GO:0005576">
    <property type="term" value="C:extracellular region"/>
    <property type="evidence" value="ECO:0007669"/>
    <property type="project" value="InterPro"/>
</dbReference>
<evidence type="ECO:0000256" key="1">
    <source>
        <dbReference type="ARBA" id="ARBA00022737"/>
    </source>
</evidence>
<dbReference type="GO" id="GO:0009653">
    <property type="term" value="P:anatomical structure morphogenesis"/>
    <property type="evidence" value="ECO:0007669"/>
    <property type="project" value="UniProtKB-ARBA"/>
</dbReference>
<dbReference type="InterPro" id="IPR008197">
    <property type="entry name" value="WAP_dom"/>
</dbReference>
<dbReference type="SMART" id="SM00060">
    <property type="entry name" value="FN3"/>
    <property type="match status" value="2"/>
</dbReference>
<dbReference type="InterPro" id="IPR036179">
    <property type="entry name" value="Ig-like_dom_sf"/>
</dbReference>
<gene>
    <name evidence="5" type="ORF">NEZAVI_LOCUS8663</name>
</gene>
<dbReference type="Pfam" id="PF00041">
    <property type="entry name" value="fn3"/>
    <property type="match status" value="1"/>
</dbReference>
<dbReference type="SUPFAM" id="SSF49265">
    <property type="entry name" value="Fibronectin type III"/>
    <property type="match status" value="1"/>
</dbReference>
<dbReference type="Proteomes" id="UP001152798">
    <property type="component" value="Chromosome 4"/>
</dbReference>
<dbReference type="PROSITE" id="PS50853">
    <property type="entry name" value="FN3"/>
    <property type="match status" value="1"/>
</dbReference>
<dbReference type="AlphaFoldDB" id="A0A9P0HBU5"/>
<dbReference type="PANTHER" id="PTHR13817">
    <property type="entry name" value="TITIN"/>
    <property type="match status" value="1"/>
</dbReference>
<dbReference type="SUPFAM" id="SSF57256">
    <property type="entry name" value="Elafin-like"/>
    <property type="match status" value="1"/>
</dbReference>
<feature type="domain" description="WAP" evidence="4">
    <location>
        <begin position="33"/>
        <end position="80"/>
    </location>
</feature>
<keyword evidence="6" id="KW-1185">Reference proteome</keyword>
<accession>A0A9P0HBU5</accession>
<dbReference type="InterPro" id="IPR003961">
    <property type="entry name" value="FN3_dom"/>
</dbReference>
<name>A0A9P0HBU5_NEZVI</name>
<dbReference type="InterPro" id="IPR013783">
    <property type="entry name" value="Ig-like_fold"/>
</dbReference>
<dbReference type="CDD" id="cd00063">
    <property type="entry name" value="FN3"/>
    <property type="match status" value="2"/>
</dbReference>
<keyword evidence="1" id="KW-0677">Repeat</keyword>
<evidence type="ECO:0000313" key="6">
    <source>
        <dbReference type="Proteomes" id="UP001152798"/>
    </source>
</evidence>
<dbReference type="InterPro" id="IPR007110">
    <property type="entry name" value="Ig-like_dom"/>
</dbReference>
<dbReference type="InterPro" id="IPR036116">
    <property type="entry name" value="FN3_sf"/>
</dbReference>
<dbReference type="Gene3D" id="4.10.75.10">
    <property type="entry name" value="Elafin-like"/>
    <property type="match status" value="1"/>
</dbReference>
<feature type="domain" description="Fibronectin type-III" evidence="3">
    <location>
        <begin position="91"/>
        <end position="183"/>
    </location>
</feature>
<evidence type="ECO:0000313" key="5">
    <source>
        <dbReference type="EMBL" id="CAH1399149.1"/>
    </source>
</evidence>
<dbReference type="SMART" id="SM00217">
    <property type="entry name" value="WAP"/>
    <property type="match status" value="1"/>
</dbReference>
<dbReference type="InterPro" id="IPR050964">
    <property type="entry name" value="Striated_Muscle_Regulatory"/>
</dbReference>
<dbReference type="GO" id="GO:0030414">
    <property type="term" value="F:peptidase inhibitor activity"/>
    <property type="evidence" value="ECO:0007669"/>
    <property type="project" value="InterPro"/>
</dbReference>
<evidence type="ECO:0000259" key="4">
    <source>
        <dbReference type="PROSITE" id="PS51390"/>
    </source>
</evidence>
<dbReference type="InterPro" id="IPR013098">
    <property type="entry name" value="Ig_I-set"/>
</dbReference>
<dbReference type="InterPro" id="IPR036645">
    <property type="entry name" value="Elafin-like_sf"/>
</dbReference>
<dbReference type="PANTHER" id="PTHR13817:SF166">
    <property type="entry name" value="NEURONAL IGCAM-RELATED"/>
    <property type="match status" value="1"/>
</dbReference>
<dbReference type="SUPFAM" id="SSF48726">
    <property type="entry name" value="Immunoglobulin"/>
    <property type="match status" value="1"/>
</dbReference>
<dbReference type="PROSITE" id="PS50835">
    <property type="entry name" value="IG_LIKE"/>
    <property type="match status" value="1"/>
</dbReference>
<sequence length="495" mass="55634">MLCAQCALRDSLNQKRLLSKEGKECKEKCYSNPPEKPGQCGNESNPFYENCIHECDSHKDCPALDLCCRNECGKTCQMPVNLENTPGLPNIPTNVTISKSLDLSTMLVDWVHPGESMFIVETKEASGPWQTAHKTPRLSHPVKISIQSGVEYVARVAAVNDLGSKGFSIPSNPFTLHLEAKPPEMPENLSFKGVLKNGSVSGLFSWQLPRSDQHISRYLVVWTQRIADEKAPLNKGSKEVHRKTIPHGSQYVITGLEKNCEYNVVVKEISDMKAYLLLFIIISSTIVTESARGGGGGRMGGKGRGGRRNTYGSRMPILIRHRNPASASYYEHKDGARIVKASHFELDYMLGRKITFFCMAQGYPRPQITWFKDGIELYAHKYFQVMKREVVVLILLLLISSSFGQRRGGARGGRRTKSRTQLGLPVTGKYRDPESDQYYNNNNVHEWRMGKDKVKSKLEIDPATQMDAGVYECTADNMYSIDRRSFKTDFSIAFD</sequence>
<proteinExistence type="predicted"/>
<dbReference type="EMBL" id="OV725080">
    <property type="protein sequence ID" value="CAH1399149.1"/>
    <property type="molecule type" value="Genomic_DNA"/>
</dbReference>
<dbReference type="PROSITE" id="PS51390">
    <property type="entry name" value="WAP"/>
    <property type="match status" value="1"/>
</dbReference>
<dbReference type="SMART" id="SM00408">
    <property type="entry name" value="IGc2"/>
    <property type="match status" value="1"/>
</dbReference>
<dbReference type="Pfam" id="PF07679">
    <property type="entry name" value="I-set"/>
    <property type="match status" value="1"/>
</dbReference>
<protein>
    <submittedName>
        <fullName evidence="5">Uncharacterized protein</fullName>
    </submittedName>
</protein>
<dbReference type="Gene3D" id="2.60.40.10">
    <property type="entry name" value="Immunoglobulins"/>
    <property type="match status" value="4"/>
</dbReference>
<dbReference type="CDD" id="cd00199">
    <property type="entry name" value="WAP"/>
    <property type="match status" value="1"/>
</dbReference>